<dbReference type="Pfam" id="PF17963">
    <property type="entry name" value="Big_9"/>
    <property type="match status" value="1"/>
</dbReference>
<dbReference type="SMART" id="SM00191">
    <property type="entry name" value="Int_alpha"/>
    <property type="match status" value="8"/>
</dbReference>
<name>A0A0A8K1N2_9HYPH</name>
<dbReference type="InterPro" id="IPR040853">
    <property type="entry name" value="RapA2_cadherin-like"/>
</dbReference>
<organism evidence="11 12">
    <name type="scientific">Methyloceanibacter caenitepidi</name>
    <dbReference type="NCBI Taxonomy" id="1384459"/>
    <lineage>
        <taxon>Bacteria</taxon>
        <taxon>Pseudomonadati</taxon>
        <taxon>Pseudomonadota</taxon>
        <taxon>Alphaproteobacteria</taxon>
        <taxon>Hyphomicrobiales</taxon>
        <taxon>Hyphomicrobiaceae</taxon>
        <taxon>Methyloceanibacter</taxon>
    </lineage>
</organism>
<dbReference type="SUPFAM" id="SSF51120">
    <property type="entry name" value="beta-Roll"/>
    <property type="match status" value="4"/>
</dbReference>
<evidence type="ECO:0000256" key="4">
    <source>
        <dbReference type="ARBA" id="ARBA00022729"/>
    </source>
</evidence>
<dbReference type="KEGG" id="mcg:GL4_1268"/>
<sequence length="3557" mass="357156">MPRIFHKGTSRNDRLLGLGVSDVILGKGGNDLIRGRSGNDKLLGDSGNDKLYGESGHDELYGGSGNDRLTGGTGNDKLYGGSGNDKLYGGSGNDRLSGGSGNDKLYGGSGNDKLYGGAGNNRLYGASGNDYLSGSSGNDKLYGGGGNDRLIGGAGNDYLVGSSGHDTIYGGSGNDRLYGGSGSDQLFGSSGNDKLYGGSGNDRLYGGSGHDQLSGGSGNDKLYGGSGNDRLLGGSGDNELRGGSGVDTAVFSRAYGDYDFQQDGNFLRVTGPEGSTLVAGDVEILQFADRSVDLRNTSPLNQPPVLIGDLAATLEAGTAYVLTAADLGFTDPDDTANGVEFTVSNLTANLKVQLDGADASSFTAQDIAEGKVTLIHDGSATSSAGFGVTVEDGNEDGSAPPAPVAFNVTVTAPNEMPDITVGSSDSASADFIETDTPRTASGTLTVTDINTTDSVNASVGASVTVGGTAAGDASQPSEQDLLAMFSLTSANPVIGSSDTTGTIGWAFDSGTEAFDYLEEGETLELTYTVEVSDGEGGTDSQDVTIAVTGTDDDGTPDIYITSSVLDLDNMELTITAELDDFTHTGGPFDVSIFFGIQNASNGEGDTATSTPTTFNGIPTGSPNPVPGDLTELLIREAILDTAANTIEIRALAANFTSATQLEDWFVTIGFQNFAEGESAQSSGVPLQELVDTGTDISLEDGDSASADLIETDNPRTASGTLTVTDRVLSDEVTASLGTSVTVGGTAAGDASQPSEQDLLAMFSLTSLNPIISGSNVTGTIGWEFDSGTEAFDYLEEGETLELTYTVQAADSEGPSDTQDVTITITGTDDDGTPDIYITSSKLDLDTMELTITAELDDFNHTSFASDYSISFALVNDENGENAAKSTAPTMFNGSVVSTLDPIAGDFTELLVREVILDTNANTLEISALAANFTGATQLEDWFVSVSLQNLIWGDAASSSGVPLQELIDTGTDISVEDGDSASADLIETDNPRTASGTLTVTDRVLSDEVTASLGTSVTVGGTAAGDASQPSEQDLLAMFSLTSLNPIISGSNVTGTIGWAFDSGAEAFDYLEEGETLELTYTVMAADSEGPSDTQDITITITGTDDDGAPDIYITSSVLDLDAMELTITAELDDFNHTASQFDYVVSLALSSTYTGEFSLDFADPTAFNGAVVSTPNPVPGTSIPELHIKEAVLDTNNNTLEIVAIAANFTNSLEDWEVVLGLENATAGESNASSAVVQDVFSSGTDIFLDTGDSQSASLAETDNGLTASGTLTARDLQLSDVVNAAPGATVTVQGTGAGSPSQPTQQELLNMFSLTSTNPIIQGAATTGTIGWAFDSLSEAFDYLADGQTLALVYTVEAADGSEQAASANVIVTINGTDDDPDITVETGNSASADLIETDNGRTATGTLTVTDLDVIDQVTASVGTTVIVGGTAAGDASQPAEQDLLNMFSLASTNPVIANDATTGTIGWSFDSGTEAFNYLDDGETLELTYTVVASDGDGPTDSQDVTITITGTNDAPVFTSSDGPSVAENTQSVVTLAATDVDTVGGPVTFSITGGADAALFEIVSGNQLQFKTAPDFENDPHAYEVEVTASDGTNTTPQTINVTLTDRNDNAPVFTSSDGPSVAENTQSVVTLAATDADPVGGPVTFSITGGADAALFEIVSGNQLQFKAAPDFENDPHAYEVEVTASDGTNTTPQTINVTLTDRNDNAPVFTSSDGPSVAENTQSVVTLAATDADTVGGPVTFSITGGADAALFEIVSGNQLQFKTAPDFENDPHAYEVEVTASDGTNTTPQTINVTLTDVAEGAAPVATDDTFLGDLDAFVSTTGGGAPTLSFVNNGDGEFSLRQTPGNDHGVHAELADFDEDGDLDAVVAAFGGNALYINQNGAFSGPLTTLGGANSRHVSVADLNGDSHLDVVFANENDGNYVFLGNGDGTFAQTTSMSGGSTALALGDIDGDGDPDALLANSNLGVFINQGVHSANFTQISVTGVGDVRGIELGDLDGDGDLDAVVANYNGNNLILFNDGSGNFTNSGQALQAGGGDYRSLHVALGDIDNDGDLDAYVANHSNQIDTVWKNDGSGQFSLFTSLGFGSSADAQFGDLDNDGDLDIYVSTFSAQDRVLINDGTGNFTPITIQYGNTDSDGLSLGDIDQDGFSEDAVKVFRLLDNDSDPDGDVLNIVSVGTGGLSANGAAVSISADGKSVIYDPTASATLQALTGSGILDPTADQVDDTFEYTISDGNGNFDTATVTVRVVGEDETLGDIVAGNSTGFSGVQFTGEGMDDQAGYVSMAGDVNGDGSADFLIGAPGNDGAAGGDSGATYLVFGGQDFASFADAQGEIALGTVGQAGGPLGVKLEGPVAGDRAGATLSGAGDVNGDGFADILVGAPDTNGTQGAAYLLLGGQTFTGDLGDVGTSLDGAAFSGNLGLGGGGDLAGHNVSSAGDINGDGIADFVINAPRADDNPDTSAGAAYVVYGGQSGLNSSASLNLNDVGGTVLGFRLVGEQSSDYAGNTVSSAGDINGDGFDDLIVSAFLGDADHGTDPNSNEGAAYVIFGGQGLTGTHNLAEVGASGQIEGFKLNGVDPGDRIGAVANIGDINGDGIDDMAVSAQYADTPGSAGADGATYVIYGDTSLPVTGPLNLADVGGSIAGFEIQGELTLGTLNGVAAAGDVNGDGIDDFILGARGFGASVGPDANMGSAYVIFGTSSGLSGDVLLSDLSADGSLNGLAGFQLIGEAGDNYAGNSVSGAGDVNGDGFDDLLIGAFKNDDGGGADSGAAYLVFGGAFGASAAPVATTGTNAAEVLLGGASGDTLNGGGGADVIRAGAGDDVLGVADLSFKKVDGGSGVDTLVLTGEFHTLDLTDRQMAAKIEGIERIDLTGTDINTLIVDQLAVFNETPADSSGVHILTVDGDPGDTFVFAESQWTNAGTISDATGTYDRFVFGNAEVRVKQDVAVTIPPVVVNEGAMQQLTTTATAGTAGLNASAGNDGGDGSPGTAGSSASAIYTDAIGEGGGGIDSLQYYATSRGQSGGLGGVAGTPGSSFWDVTSVTTSPGYITRTYDPRFAAGDGGNGGVGGDGGAAHSQLQGTSLAAQASDDTVTLSAQSVGGSAGNGHSGAIAGNGLQSGQELNNNFDYNTNVYNGGLHGDGGDGGSGGIGGDALSEVQGNTASGGENDDTLSLDARAFGGPGGWGGNGGGSRGDAQGAGGYLSHGGAGGRGGDGGDAAVSVLDNTLEGDQGHDQLTIFVWAYGGGGGTGGSASTGGHTHYDDETYTDNDVAYFFGAAGDGGDGGDGGDASVLVDGNELLGGFGNDNLSIDVTATAGAGGSGGTSDPGYSSGTVAGLEVEGTAYVIGTAGADGANGAQGTANVSVTNNTLSGGDGDDSISLSISTNATGTFVVSGNTVDGGANFDTFDLSGVDRSADIDLDAGTFSIDASGANTIVRVESIKGTSADDTIGGSAANETFDGGIGNDTLTGGQGADTFHFDAGFGQDTIVDFTPDEDLIEFASGLFVDQAAVLAATADDGLGNTVVALDANNTVTLEGVLKAQLDQDDFVV</sequence>
<evidence type="ECO:0000256" key="8">
    <source>
        <dbReference type="ARBA" id="ARBA00023180"/>
    </source>
</evidence>
<reference evidence="11 12" key="1">
    <citation type="submission" date="2014-09" db="EMBL/GenBank/DDBJ databases">
        <title>Genome sequencing of Methyloceanibacter caenitepidi Gela4.</title>
        <authorList>
            <person name="Takeuchi M."/>
            <person name="Susumu S."/>
            <person name="Kamagata Y."/>
            <person name="Oshima K."/>
            <person name="Hattori M."/>
            <person name="Iwasaki W."/>
        </authorList>
    </citation>
    <scope>NUCLEOTIDE SEQUENCE [LARGE SCALE GENOMIC DNA]</scope>
    <source>
        <strain evidence="11 12">Gela4</strain>
    </source>
</reference>
<dbReference type="SUPFAM" id="SSF49313">
    <property type="entry name" value="Cadherin-like"/>
    <property type="match status" value="1"/>
</dbReference>
<keyword evidence="7" id="KW-0472">Membrane</keyword>
<dbReference type="Gene3D" id="2.130.10.130">
    <property type="entry name" value="Integrin alpha, N-terminal"/>
    <property type="match status" value="6"/>
</dbReference>
<dbReference type="STRING" id="1384459.GL4_1268"/>
<dbReference type="InterPro" id="IPR011049">
    <property type="entry name" value="Serralysin-like_metalloprot_C"/>
</dbReference>
<accession>A0A0A8K1N2</accession>
<dbReference type="GO" id="GO:0005576">
    <property type="term" value="C:extracellular region"/>
    <property type="evidence" value="ECO:0007669"/>
    <property type="project" value="UniProtKB-SubCell"/>
</dbReference>
<keyword evidence="4" id="KW-0732">Signal</keyword>
<keyword evidence="12" id="KW-1185">Reference proteome</keyword>
<dbReference type="CDD" id="cd11304">
    <property type="entry name" value="Cadherin_repeat"/>
    <property type="match status" value="3"/>
</dbReference>
<feature type="region of interest" description="Disordered" evidence="9">
    <location>
        <begin position="198"/>
        <end position="239"/>
    </location>
</feature>
<dbReference type="PROSITE" id="PS00232">
    <property type="entry name" value="CADHERIN_1"/>
    <property type="match status" value="2"/>
</dbReference>
<feature type="region of interest" description="Disordered" evidence="9">
    <location>
        <begin position="3151"/>
        <end position="3220"/>
    </location>
</feature>
<dbReference type="InterPro" id="IPR015919">
    <property type="entry name" value="Cadherin-like_sf"/>
</dbReference>
<feature type="domain" description="Cadherin" evidence="10">
    <location>
        <begin position="1389"/>
        <end position="1522"/>
    </location>
</feature>
<dbReference type="Pfam" id="PF01839">
    <property type="entry name" value="FG-GAP"/>
    <property type="match status" value="3"/>
</dbReference>
<dbReference type="HOGENOM" id="CLU_224693_0_0_5"/>
<dbReference type="Pfam" id="PF17803">
    <property type="entry name" value="Cadherin_4"/>
    <property type="match status" value="1"/>
</dbReference>
<dbReference type="PROSITE" id="PS00330">
    <property type="entry name" value="HEMOLYSIN_CALCIUM"/>
    <property type="match status" value="9"/>
</dbReference>
<dbReference type="PROSITE" id="PS51854">
    <property type="entry name" value="CSPG"/>
    <property type="match status" value="1"/>
</dbReference>
<dbReference type="EMBL" id="AP014648">
    <property type="protein sequence ID" value="BAQ16726.1"/>
    <property type="molecule type" value="Genomic_DNA"/>
</dbReference>
<feature type="domain" description="Cadherin" evidence="10">
    <location>
        <begin position="1529"/>
        <end position="1619"/>
    </location>
</feature>
<evidence type="ECO:0000256" key="9">
    <source>
        <dbReference type="SAM" id="MobiDB-lite"/>
    </source>
</evidence>
<dbReference type="Gene3D" id="2.60.40.60">
    <property type="entry name" value="Cadherins"/>
    <property type="match status" value="3"/>
</dbReference>
<dbReference type="InterPro" id="IPR013517">
    <property type="entry name" value="FG-GAP"/>
</dbReference>
<dbReference type="GO" id="GO:0005886">
    <property type="term" value="C:plasma membrane"/>
    <property type="evidence" value="ECO:0007669"/>
    <property type="project" value="InterPro"/>
</dbReference>
<dbReference type="InterPro" id="IPR039005">
    <property type="entry name" value="CSPG_rpt"/>
</dbReference>
<dbReference type="Gene3D" id="2.150.10.10">
    <property type="entry name" value="Serralysin-like metalloprotease, C-terminal"/>
    <property type="match status" value="5"/>
</dbReference>
<dbReference type="SMART" id="SM00112">
    <property type="entry name" value="CA"/>
    <property type="match status" value="3"/>
</dbReference>
<keyword evidence="6" id="KW-0106">Calcium</keyword>
<dbReference type="GO" id="GO:0007156">
    <property type="term" value="P:homophilic cell adhesion via plasma membrane adhesion molecules"/>
    <property type="evidence" value="ECO:0007669"/>
    <property type="project" value="InterPro"/>
</dbReference>
<dbReference type="PANTHER" id="PTHR38340:SF1">
    <property type="entry name" value="S-LAYER PROTEIN"/>
    <property type="match status" value="1"/>
</dbReference>
<comment type="subcellular location">
    <subcellularLocation>
        <location evidence="1">Membrane</location>
    </subcellularLocation>
    <subcellularLocation>
        <location evidence="2">Secreted</location>
    </subcellularLocation>
</comment>
<gene>
    <name evidence="11" type="ORF">GL4_1268</name>
</gene>
<evidence type="ECO:0000256" key="1">
    <source>
        <dbReference type="ARBA" id="ARBA00004370"/>
    </source>
</evidence>
<dbReference type="InterPro" id="IPR010221">
    <property type="entry name" value="VCBS_dom"/>
</dbReference>
<dbReference type="InterPro" id="IPR013519">
    <property type="entry name" value="Int_alpha_beta-p"/>
</dbReference>
<proteinExistence type="predicted"/>
<evidence type="ECO:0000256" key="6">
    <source>
        <dbReference type="ARBA" id="ARBA00022837"/>
    </source>
</evidence>
<evidence type="ECO:0000313" key="11">
    <source>
        <dbReference type="EMBL" id="BAQ16726.1"/>
    </source>
</evidence>
<dbReference type="InterPro" id="IPR050557">
    <property type="entry name" value="RTX_toxin/Mannuronan_C5-epim"/>
</dbReference>
<dbReference type="InterPro" id="IPR001343">
    <property type="entry name" value="Hemolysn_Ca-bd"/>
</dbReference>
<dbReference type="SUPFAM" id="SSF69318">
    <property type="entry name" value="Integrin alpha N-terminal domain"/>
    <property type="match status" value="4"/>
</dbReference>
<keyword evidence="3" id="KW-0964">Secreted</keyword>
<dbReference type="Proteomes" id="UP000031643">
    <property type="component" value="Chromosome"/>
</dbReference>
<dbReference type="GO" id="GO:0005509">
    <property type="term" value="F:calcium ion binding"/>
    <property type="evidence" value="ECO:0007669"/>
    <property type="project" value="InterPro"/>
</dbReference>
<dbReference type="Pfam" id="PF16184">
    <property type="entry name" value="Cadherin_3"/>
    <property type="match status" value="1"/>
</dbReference>
<dbReference type="InterPro" id="IPR020894">
    <property type="entry name" value="Cadherin_CS"/>
</dbReference>
<evidence type="ECO:0000256" key="3">
    <source>
        <dbReference type="ARBA" id="ARBA00022525"/>
    </source>
</evidence>
<dbReference type="InterPro" id="IPR002126">
    <property type="entry name" value="Cadherin-like_dom"/>
</dbReference>
<dbReference type="Pfam" id="PF13517">
    <property type="entry name" value="FG-GAP_3"/>
    <property type="match status" value="3"/>
</dbReference>
<feature type="compositionally biased region" description="Gly residues" evidence="9">
    <location>
        <begin position="3187"/>
        <end position="3220"/>
    </location>
</feature>
<protein>
    <recommendedName>
        <fullName evidence="10">Cadherin domain-containing protein</fullName>
    </recommendedName>
</protein>
<evidence type="ECO:0000256" key="7">
    <source>
        <dbReference type="ARBA" id="ARBA00023136"/>
    </source>
</evidence>
<dbReference type="NCBIfam" id="TIGR01965">
    <property type="entry name" value="VCBS_repeat"/>
    <property type="match status" value="5"/>
</dbReference>
<evidence type="ECO:0000256" key="5">
    <source>
        <dbReference type="ARBA" id="ARBA00022737"/>
    </source>
</evidence>
<dbReference type="InterPro" id="IPR018511">
    <property type="entry name" value="Hemolysin-typ_Ca-bd_CS"/>
</dbReference>
<dbReference type="PRINTS" id="PR00313">
    <property type="entry name" value="CABNDNGRPT"/>
</dbReference>
<feature type="region of interest" description="Disordered" evidence="9">
    <location>
        <begin position="54"/>
        <end position="84"/>
    </location>
</feature>
<dbReference type="PROSITE" id="PS51470">
    <property type="entry name" value="FG_GAP"/>
    <property type="match status" value="4"/>
</dbReference>
<keyword evidence="8" id="KW-0325">Glycoprotein</keyword>
<dbReference type="Pfam" id="PF00353">
    <property type="entry name" value="HemolysinCabind"/>
    <property type="match status" value="8"/>
</dbReference>
<dbReference type="RefSeq" id="WP_208430901.1">
    <property type="nucleotide sequence ID" value="NZ_AP014648.1"/>
</dbReference>
<dbReference type="PROSITE" id="PS50268">
    <property type="entry name" value="CADHERIN_2"/>
    <property type="match status" value="4"/>
</dbReference>
<evidence type="ECO:0000259" key="10">
    <source>
        <dbReference type="PROSITE" id="PS50268"/>
    </source>
</evidence>
<dbReference type="InterPro" id="IPR028994">
    <property type="entry name" value="Integrin_alpha_N"/>
</dbReference>
<feature type="domain" description="Cadherin" evidence="10">
    <location>
        <begin position="1626"/>
        <end position="1716"/>
    </location>
</feature>
<feature type="domain" description="Cadherin" evidence="10">
    <location>
        <begin position="1723"/>
        <end position="1814"/>
    </location>
</feature>
<dbReference type="PANTHER" id="PTHR38340">
    <property type="entry name" value="S-LAYER PROTEIN"/>
    <property type="match status" value="1"/>
</dbReference>
<evidence type="ECO:0000313" key="12">
    <source>
        <dbReference type="Proteomes" id="UP000031643"/>
    </source>
</evidence>
<keyword evidence="5" id="KW-0677">Repeat</keyword>
<evidence type="ECO:0000256" key="2">
    <source>
        <dbReference type="ARBA" id="ARBA00004613"/>
    </source>
</evidence>